<dbReference type="Proteomes" id="UP001320148">
    <property type="component" value="Chromosome"/>
</dbReference>
<evidence type="ECO:0000313" key="1">
    <source>
        <dbReference type="EMBL" id="BCS94431.1"/>
    </source>
</evidence>
<reference evidence="1 2" key="1">
    <citation type="submission" date="2021-02" db="EMBL/GenBank/DDBJ databases">
        <title>Complete genome of Desulfoluna sp. strain ASN36.</title>
        <authorList>
            <person name="Takahashi A."/>
            <person name="Kojima H."/>
            <person name="Fukui M."/>
        </authorList>
    </citation>
    <scope>NUCLEOTIDE SEQUENCE [LARGE SCALE GENOMIC DNA]</scope>
    <source>
        <strain evidence="1 2">ASN36</strain>
    </source>
</reference>
<proteinExistence type="predicted"/>
<accession>A0ABN6EYW3</accession>
<gene>
    <name evidence="1" type="ORF">DSLASN_00630</name>
</gene>
<dbReference type="EMBL" id="AP024488">
    <property type="protein sequence ID" value="BCS94431.1"/>
    <property type="molecule type" value="Genomic_DNA"/>
</dbReference>
<name>A0ABN6EYW3_9BACT</name>
<organism evidence="1 2">
    <name type="scientific">Desulfoluna limicola</name>
    <dbReference type="NCBI Taxonomy" id="2810562"/>
    <lineage>
        <taxon>Bacteria</taxon>
        <taxon>Pseudomonadati</taxon>
        <taxon>Thermodesulfobacteriota</taxon>
        <taxon>Desulfobacteria</taxon>
        <taxon>Desulfobacterales</taxon>
        <taxon>Desulfolunaceae</taxon>
        <taxon>Desulfoluna</taxon>
    </lineage>
</organism>
<keyword evidence="2" id="KW-1185">Reference proteome</keyword>
<protein>
    <submittedName>
        <fullName evidence="1">Uncharacterized protein</fullName>
    </submittedName>
</protein>
<sequence length="69" mass="7493">MAKNLASGSQGINPLDPRFANAPCPSFLGTVAFADGLRPWTTAREVLTPFVVILFFESVDNRSPPIIFL</sequence>
<evidence type="ECO:0000313" key="2">
    <source>
        <dbReference type="Proteomes" id="UP001320148"/>
    </source>
</evidence>